<comment type="function">
    <text evidence="5">Catalyzes the reversible transfer of the terminal phosphate group between ATP and AMP. Plays an important role in cellular energy homeostasis and in adenine nucleotide metabolism.</text>
</comment>
<evidence type="ECO:0000256" key="3">
    <source>
        <dbReference type="ARBA" id="ARBA00022741"/>
    </source>
</evidence>
<dbReference type="EC" id="2.7.4.3" evidence="5 7"/>
<feature type="binding site" evidence="5">
    <location>
        <position position="129"/>
    </location>
    <ligand>
        <name>ATP</name>
        <dbReference type="ChEBI" id="CHEBI:30616"/>
    </ligand>
</feature>
<evidence type="ECO:0000256" key="4">
    <source>
        <dbReference type="ARBA" id="ARBA00022777"/>
    </source>
</evidence>
<comment type="pathway">
    <text evidence="5">Purine metabolism; AMP biosynthesis via salvage pathway; AMP from ADP: step 1/1.</text>
</comment>
<dbReference type="OrthoDB" id="9805030at2"/>
<dbReference type="Pfam" id="PF00406">
    <property type="entry name" value="ADK"/>
    <property type="match status" value="1"/>
</dbReference>
<dbReference type="Gene3D" id="3.40.50.300">
    <property type="entry name" value="P-loop containing nucleotide triphosphate hydrolases"/>
    <property type="match status" value="1"/>
</dbReference>
<evidence type="ECO:0000256" key="6">
    <source>
        <dbReference type="RuleBase" id="RU003330"/>
    </source>
</evidence>
<dbReference type="UniPathway" id="UPA00588">
    <property type="reaction ID" value="UER00649"/>
</dbReference>
<evidence type="ECO:0000256" key="1">
    <source>
        <dbReference type="ARBA" id="ARBA00022679"/>
    </source>
</evidence>
<evidence type="ECO:0000313" key="9">
    <source>
        <dbReference type="Proteomes" id="UP000451860"/>
    </source>
</evidence>
<sequence>MSARLVLLGPPGAGKGTQAVRISDRLSVPAISTGDIFRANVAEQTELGKRAQRYMDAGEYVPDEVTNAMVRDRLAQPDAVPGFLLDGYPRTADQVAELDGMLSGDGQRLDAVVELTADTDEVVTRLLKRASEQGRADDTEPVIRRRLEVYAEQTAPLARLYADRGLLVQVDGIGEIDEVTDRILAALAPKLG</sequence>
<feature type="binding site" evidence="5">
    <location>
        <position position="33"/>
    </location>
    <ligand>
        <name>AMP</name>
        <dbReference type="ChEBI" id="CHEBI:456215"/>
    </ligand>
</feature>
<dbReference type="NCBIfam" id="NF011104">
    <property type="entry name" value="PRK14531.1"/>
    <property type="match status" value="1"/>
</dbReference>
<comment type="caution">
    <text evidence="8">The sequence shown here is derived from an EMBL/GenBank/DDBJ whole genome shotgun (WGS) entry which is preliminary data.</text>
</comment>
<evidence type="ECO:0000256" key="7">
    <source>
        <dbReference type="RuleBase" id="RU003331"/>
    </source>
</evidence>
<proteinExistence type="inferred from homology"/>
<comment type="subcellular location">
    <subcellularLocation>
        <location evidence="5 7">Cytoplasm</location>
    </subcellularLocation>
</comment>
<dbReference type="GO" id="GO:0005524">
    <property type="term" value="F:ATP binding"/>
    <property type="evidence" value="ECO:0007669"/>
    <property type="project" value="UniProtKB-UniRule"/>
</dbReference>
<keyword evidence="5" id="KW-0963">Cytoplasm</keyword>
<comment type="caution">
    <text evidence="5">Lacks conserved residue(s) required for the propagation of feature annotation.</text>
</comment>
<dbReference type="NCBIfam" id="NF011100">
    <property type="entry name" value="PRK14527.1"/>
    <property type="match status" value="1"/>
</dbReference>
<organism evidence="8 9">
    <name type="scientific">Georgenia thermotolerans</name>
    <dbReference type="NCBI Taxonomy" id="527326"/>
    <lineage>
        <taxon>Bacteria</taxon>
        <taxon>Bacillati</taxon>
        <taxon>Actinomycetota</taxon>
        <taxon>Actinomycetes</taxon>
        <taxon>Micrococcales</taxon>
        <taxon>Bogoriellaceae</taxon>
        <taxon>Georgenia</taxon>
    </lineage>
</organism>
<dbReference type="SUPFAM" id="SSF52540">
    <property type="entry name" value="P-loop containing nucleoside triphosphate hydrolases"/>
    <property type="match status" value="1"/>
</dbReference>
<protein>
    <recommendedName>
        <fullName evidence="5 7">Adenylate kinase</fullName>
        <shortName evidence="5">AK</shortName>
        <ecNumber evidence="5 7">2.7.4.3</ecNumber>
    </recommendedName>
    <alternativeName>
        <fullName evidence="5">ATP-AMP transphosphorylase</fullName>
    </alternativeName>
    <alternativeName>
        <fullName evidence="5">ATP:AMP phosphotransferase</fullName>
    </alternativeName>
    <alternativeName>
        <fullName evidence="5">Adenylate monophosphate kinase</fullName>
    </alternativeName>
</protein>
<dbReference type="GO" id="GO:0005737">
    <property type="term" value="C:cytoplasm"/>
    <property type="evidence" value="ECO:0007669"/>
    <property type="project" value="UniProtKB-SubCell"/>
</dbReference>
<dbReference type="CDD" id="cd01428">
    <property type="entry name" value="ADK"/>
    <property type="match status" value="1"/>
</dbReference>
<name>A0A7J5UJ73_9MICO</name>
<feature type="binding site" evidence="5">
    <location>
        <position position="135"/>
    </location>
    <ligand>
        <name>AMP</name>
        <dbReference type="ChEBI" id="CHEBI:456215"/>
    </ligand>
</feature>
<feature type="binding site" evidence="5">
    <location>
        <position position="174"/>
    </location>
    <ligand>
        <name>ATP</name>
        <dbReference type="ChEBI" id="CHEBI:30616"/>
    </ligand>
</feature>
<feature type="binding site" evidence="5">
    <location>
        <position position="146"/>
    </location>
    <ligand>
        <name>AMP</name>
        <dbReference type="ChEBI" id="CHEBI:456215"/>
    </ligand>
</feature>
<feature type="region of interest" description="NMP" evidence="5">
    <location>
        <begin position="32"/>
        <end position="61"/>
    </location>
</feature>
<keyword evidence="9" id="KW-1185">Reference proteome</keyword>
<feature type="binding site" evidence="5">
    <location>
        <begin position="59"/>
        <end position="61"/>
    </location>
    <ligand>
        <name>AMP</name>
        <dbReference type="ChEBI" id="CHEBI:456215"/>
    </ligand>
</feature>
<dbReference type="AlphaFoldDB" id="A0A7J5UJ73"/>
<dbReference type="HAMAP" id="MF_00235">
    <property type="entry name" value="Adenylate_kinase_Adk"/>
    <property type="match status" value="1"/>
</dbReference>
<evidence type="ECO:0000256" key="2">
    <source>
        <dbReference type="ARBA" id="ARBA00022727"/>
    </source>
</evidence>
<dbReference type="RefSeq" id="WP_152203486.1">
    <property type="nucleotide sequence ID" value="NZ_VUKF01000029.1"/>
</dbReference>
<dbReference type="Proteomes" id="UP000451860">
    <property type="component" value="Unassembled WGS sequence"/>
</dbReference>
<dbReference type="InterPro" id="IPR000850">
    <property type="entry name" value="Adenylat/UMP-CMP_kin"/>
</dbReference>
<dbReference type="NCBIfam" id="NF001381">
    <property type="entry name" value="PRK00279.1-3"/>
    <property type="match status" value="1"/>
</dbReference>
<dbReference type="InterPro" id="IPR033690">
    <property type="entry name" value="Adenylat_kinase_CS"/>
</dbReference>
<dbReference type="NCBIfam" id="NF011101">
    <property type="entry name" value="PRK14528.1"/>
    <property type="match status" value="1"/>
</dbReference>
<dbReference type="EMBL" id="WHJE01000226">
    <property type="protein sequence ID" value="KAE8762204.1"/>
    <property type="molecule type" value="Genomic_DNA"/>
</dbReference>
<keyword evidence="3 5" id="KW-0547">Nucleotide-binding</keyword>
<comment type="domain">
    <text evidence="5">Consists of three domains, a large central CORE domain and two small peripheral domains, NMPbind and LID, which undergo movements during catalysis. The LID domain closes over the site of phosphoryl transfer upon ATP binding. Assembling and dissambling the active center during each catalytic cycle provides an effective means to prevent ATP hydrolysis.</text>
</comment>
<dbReference type="PRINTS" id="PR00094">
    <property type="entry name" value="ADENYLTKNASE"/>
</dbReference>
<dbReference type="PROSITE" id="PS00113">
    <property type="entry name" value="ADENYLATE_KINASE"/>
    <property type="match status" value="1"/>
</dbReference>
<dbReference type="GO" id="GO:0004017">
    <property type="term" value="F:AMP kinase activity"/>
    <property type="evidence" value="ECO:0007669"/>
    <property type="project" value="UniProtKB-UniRule"/>
</dbReference>
<gene>
    <name evidence="5" type="primary">adk</name>
    <name evidence="8" type="ORF">GB883_20575</name>
</gene>
<keyword evidence="4 5" id="KW-0418">Kinase</keyword>
<dbReference type="PANTHER" id="PTHR23359">
    <property type="entry name" value="NUCLEOTIDE KINASE"/>
    <property type="match status" value="1"/>
</dbReference>
<keyword evidence="5 7" id="KW-0067">ATP-binding</keyword>
<evidence type="ECO:0000313" key="8">
    <source>
        <dbReference type="EMBL" id="KAE8762204.1"/>
    </source>
</evidence>
<reference evidence="8 9" key="1">
    <citation type="submission" date="2019-10" db="EMBL/GenBank/DDBJ databases">
        <title>Georgenia wutianyii sp. nov. and Georgenia yuyongxinii sp. nov. isolated from plateau pika (Ochotona curzoniae) in the Qinghai-Tibet plateau of China.</title>
        <authorList>
            <person name="Tian Z."/>
        </authorList>
    </citation>
    <scope>NUCLEOTIDE SEQUENCE [LARGE SCALE GENOMIC DNA]</scope>
    <source>
        <strain evidence="8 9">DSM 21501</strain>
    </source>
</reference>
<comment type="subunit">
    <text evidence="5 7">Monomer.</text>
</comment>
<dbReference type="GO" id="GO:0044209">
    <property type="term" value="P:AMP salvage"/>
    <property type="evidence" value="ECO:0007669"/>
    <property type="project" value="UniProtKB-UniRule"/>
</dbReference>
<keyword evidence="2 5" id="KW-0545">Nucleotide biosynthesis</keyword>
<feature type="binding site" evidence="5">
    <location>
        <position position="94"/>
    </location>
    <ligand>
        <name>AMP</name>
        <dbReference type="ChEBI" id="CHEBI:456215"/>
    </ligand>
</feature>
<accession>A0A7J5UJ73</accession>
<evidence type="ECO:0000256" key="5">
    <source>
        <dbReference type="HAMAP-Rule" id="MF_00235"/>
    </source>
</evidence>
<dbReference type="NCBIfam" id="NF011105">
    <property type="entry name" value="PRK14532.1"/>
    <property type="match status" value="1"/>
</dbReference>
<feature type="binding site" evidence="5">
    <location>
        <begin position="12"/>
        <end position="17"/>
    </location>
    <ligand>
        <name>ATP</name>
        <dbReference type="ChEBI" id="CHEBI:30616"/>
    </ligand>
</feature>
<feature type="binding site" evidence="5">
    <location>
        <position position="38"/>
    </location>
    <ligand>
        <name>AMP</name>
        <dbReference type="ChEBI" id="CHEBI:456215"/>
    </ligand>
</feature>
<dbReference type="InterPro" id="IPR027417">
    <property type="entry name" value="P-loop_NTPase"/>
</dbReference>
<comment type="similarity">
    <text evidence="5 6">Belongs to the adenylate kinase family.</text>
</comment>
<comment type="catalytic activity">
    <reaction evidence="5 7">
        <text>AMP + ATP = 2 ADP</text>
        <dbReference type="Rhea" id="RHEA:12973"/>
        <dbReference type="ChEBI" id="CHEBI:30616"/>
        <dbReference type="ChEBI" id="CHEBI:456215"/>
        <dbReference type="ChEBI" id="CHEBI:456216"/>
        <dbReference type="EC" id="2.7.4.3"/>
    </reaction>
</comment>
<feature type="binding site" evidence="5">
    <location>
        <begin position="87"/>
        <end position="90"/>
    </location>
    <ligand>
        <name>AMP</name>
        <dbReference type="ChEBI" id="CHEBI:456215"/>
    </ligand>
</feature>
<keyword evidence="1 5" id="KW-0808">Transferase</keyword>